<dbReference type="OrthoDB" id="411871at2759"/>
<name>A0A4C1ZHY3_EUMVA</name>
<accession>A0A4C1ZHY3</accession>
<proteinExistence type="predicted"/>
<gene>
    <name evidence="1" type="ORF">EVAR_68221_1</name>
</gene>
<dbReference type="Proteomes" id="UP000299102">
    <property type="component" value="Unassembled WGS sequence"/>
</dbReference>
<comment type="caution">
    <text evidence="1">The sequence shown here is derived from an EMBL/GenBank/DDBJ whole genome shotgun (WGS) entry which is preliminary data.</text>
</comment>
<keyword evidence="2" id="KW-1185">Reference proteome</keyword>
<dbReference type="EMBL" id="BGZK01001935">
    <property type="protein sequence ID" value="GBP88451.1"/>
    <property type="molecule type" value="Genomic_DNA"/>
</dbReference>
<evidence type="ECO:0000313" key="2">
    <source>
        <dbReference type="Proteomes" id="UP000299102"/>
    </source>
</evidence>
<dbReference type="AlphaFoldDB" id="A0A4C1ZHY3"/>
<reference evidence="1 2" key="1">
    <citation type="journal article" date="2019" name="Commun. Biol.">
        <title>The bagworm genome reveals a unique fibroin gene that provides high tensile strength.</title>
        <authorList>
            <person name="Kono N."/>
            <person name="Nakamura H."/>
            <person name="Ohtoshi R."/>
            <person name="Tomita M."/>
            <person name="Numata K."/>
            <person name="Arakawa K."/>
        </authorList>
    </citation>
    <scope>NUCLEOTIDE SEQUENCE [LARGE SCALE GENOMIC DNA]</scope>
</reference>
<evidence type="ECO:0000313" key="1">
    <source>
        <dbReference type="EMBL" id="GBP88451.1"/>
    </source>
</evidence>
<sequence length="170" mass="19133">MNAALTEQTLTDDQLGEIVEIYTGCIRQACDAAMPSRSSERRLKLLWETGKNREDVLLQTDSRQVLGPDELATLLTEAFFPDDRVDTNNPHHAKVKRQFDRDDQPLLTSGGMPGVDPFFTGAEVKNNLKAFHPRKAQALRGSHRTNARRRSLGPRIIPSDDELIILFLSH</sequence>
<protein>
    <submittedName>
        <fullName evidence="1">Uncharacterized protein</fullName>
    </submittedName>
</protein>
<organism evidence="1 2">
    <name type="scientific">Eumeta variegata</name>
    <name type="common">Bagworm moth</name>
    <name type="synonym">Eumeta japonica</name>
    <dbReference type="NCBI Taxonomy" id="151549"/>
    <lineage>
        <taxon>Eukaryota</taxon>
        <taxon>Metazoa</taxon>
        <taxon>Ecdysozoa</taxon>
        <taxon>Arthropoda</taxon>
        <taxon>Hexapoda</taxon>
        <taxon>Insecta</taxon>
        <taxon>Pterygota</taxon>
        <taxon>Neoptera</taxon>
        <taxon>Endopterygota</taxon>
        <taxon>Lepidoptera</taxon>
        <taxon>Glossata</taxon>
        <taxon>Ditrysia</taxon>
        <taxon>Tineoidea</taxon>
        <taxon>Psychidae</taxon>
        <taxon>Oiketicinae</taxon>
        <taxon>Eumeta</taxon>
    </lineage>
</organism>